<name>A0ABQ0ATL7_9FIRM</name>
<dbReference type="RefSeq" id="WP_390469109.1">
    <property type="nucleotide sequence ID" value="NZ_BAABXL010000001.1"/>
</dbReference>
<proteinExistence type="inferred from homology"/>
<dbReference type="Gene3D" id="1.10.3720.10">
    <property type="entry name" value="MetI-like"/>
    <property type="match status" value="1"/>
</dbReference>
<keyword evidence="10" id="KW-1185">Reference proteome</keyword>
<comment type="similarity">
    <text evidence="7">Belongs to the binding-protein-dependent transport system permease family.</text>
</comment>
<evidence type="ECO:0000256" key="1">
    <source>
        <dbReference type="ARBA" id="ARBA00004651"/>
    </source>
</evidence>
<gene>
    <name evidence="9" type="ORF">F130042H8_04410</name>
</gene>
<dbReference type="InterPro" id="IPR035906">
    <property type="entry name" value="MetI-like_sf"/>
</dbReference>
<dbReference type="SUPFAM" id="SSF161098">
    <property type="entry name" value="MetI-like"/>
    <property type="match status" value="1"/>
</dbReference>
<feature type="transmembrane region" description="Helical" evidence="7">
    <location>
        <begin position="181"/>
        <end position="200"/>
    </location>
</feature>
<dbReference type="Proteomes" id="UP001600894">
    <property type="component" value="Unassembled WGS sequence"/>
</dbReference>
<sequence>MIETEKKFNPLLVVIFICSIFWLMPLVLIFINSFKPYNDMMQSFLSLPKSWSLAKYIETWVQFDFPRLVGTTLLYTFSAVFLITLFAPMAAYKLARTKSRLSSICLMLIIMPMMVPFQSYMISLTRLVSSVNLTGTRLGQILVNTGLCMPLAVYMIHGFVKNVPIELEECAYMDGASKMRTYFSIVRPLLKPIITTVAVLDTLSVWNDVVINQLIIGGKTQAMNIQNALYMRFSAQSSDWEHALPGIVMSMIPSLLFFVFMQKHIMGGITAGAVKG</sequence>
<accession>A0ABQ0ATL7</accession>
<feature type="transmembrane region" description="Helical" evidence="7">
    <location>
        <begin position="12"/>
        <end position="31"/>
    </location>
</feature>
<keyword evidence="5 7" id="KW-1133">Transmembrane helix</keyword>
<evidence type="ECO:0000256" key="3">
    <source>
        <dbReference type="ARBA" id="ARBA00022475"/>
    </source>
</evidence>
<dbReference type="CDD" id="cd06261">
    <property type="entry name" value="TM_PBP2"/>
    <property type="match status" value="1"/>
</dbReference>
<keyword evidence="2 7" id="KW-0813">Transport</keyword>
<feature type="transmembrane region" description="Helical" evidence="7">
    <location>
        <begin position="104"/>
        <end position="121"/>
    </location>
</feature>
<keyword evidence="3" id="KW-1003">Cell membrane</keyword>
<keyword evidence="6 7" id="KW-0472">Membrane</keyword>
<dbReference type="Pfam" id="PF00528">
    <property type="entry name" value="BPD_transp_1"/>
    <property type="match status" value="1"/>
</dbReference>
<dbReference type="InterPro" id="IPR000515">
    <property type="entry name" value="MetI-like"/>
</dbReference>
<dbReference type="PROSITE" id="PS50928">
    <property type="entry name" value="ABC_TM1"/>
    <property type="match status" value="1"/>
</dbReference>
<reference evidence="9 10" key="1">
    <citation type="submission" date="2024-04" db="EMBL/GenBank/DDBJ databases">
        <title>Defined microbial consortia suppress multidrug-resistant proinflammatory Enterobacteriaceae via ecological control.</title>
        <authorList>
            <person name="Furuichi M."/>
            <person name="Kawaguchi T."/>
            <person name="Pust M."/>
            <person name="Yasuma K."/>
            <person name="Plichta D."/>
            <person name="Hasegawa N."/>
            <person name="Ohya T."/>
            <person name="Bhattarai S."/>
            <person name="Sasajima S."/>
            <person name="Aoto Y."/>
            <person name="Tuganbaev T."/>
            <person name="Yaginuma M."/>
            <person name="Ueda M."/>
            <person name="Okahashi N."/>
            <person name="Amafuji K."/>
            <person name="Kiridooshi Y."/>
            <person name="Sugita K."/>
            <person name="Strazar M."/>
            <person name="Skelly A."/>
            <person name="Suda W."/>
            <person name="Hattori M."/>
            <person name="Nakamoto N."/>
            <person name="Caballero S."/>
            <person name="Norman J."/>
            <person name="Olle B."/>
            <person name="Tanoue T."/>
            <person name="Arita M."/>
            <person name="Bucci V."/>
            <person name="Atarashi K."/>
            <person name="Xavier R."/>
            <person name="Honda K."/>
        </authorList>
    </citation>
    <scope>NUCLEOTIDE SEQUENCE [LARGE SCALE GENOMIC DNA]</scope>
    <source>
        <strain evidence="10">f13</strain>
    </source>
</reference>
<dbReference type="PANTHER" id="PTHR43744:SF8">
    <property type="entry name" value="SN-GLYCEROL-3-PHOSPHATE TRANSPORT SYSTEM PERMEASE PROTEIN UGPE"/>
    <property type="match status" value="1"/>
</dbReference>
<feature type="domain" description="ABC transmembrane type-1" evidence="8">
    <location>
        <begin position="69"/>
        <end position="261"/>
    </location>
</feature>
<comment type="subcellular location">
    <subcellularLocation>
        <location evidence="1 7">Cell membrane</location>
        <topology evidence="1 7">Multi-pass membrane protein</topology>
    </subcellularLocation>
</comment>
<feature type="transmembrane region" description="Helical" evidence="7">
    <location>
        <begin position="73"/>
        <end position="92"/>
    </location>
</feature>
<evidence type="ECO:0000259" key="8">
    <source>
        <dbReference type="PROSITE" id="PS50928"/>
    </source>
</evidence>
<evidence type="ECO:0000256" key="7">
    <source>
        <dbReference type="RuleBase" id="RU363032"/>
    </source>
</evidence>
<evidence type="ECO:0000256" key="4">
    <source>
        <dbReference type="ARBA" id="ARBA00022692"/>
    </source>
</evidence>
<keyword evidence="4 7" id="KW-0812">Transmembrane</keyword>
<evidence type="ECO:0000313" key="10">
    <source>
        <dbReference type="Proteomes" id="UP001600894"/>
    </source>
</evidence>
<dbReference type="EMBL" id="BAABXL010000001">
    <property type="protein sequence ID" value="GAA6267381.1"/>
    <property type="molecule type" value="Genomic_DNA"/>
</dbReference>
<dbReference type="PANTHER" id="PTHR43744">
    <property type="entry name" value="ABC TRANSPORTER PERMEASE PROTEIN MG189-RELATED-RELATED"/>
    <property type="match status" value="1"/>
</dbReference>
<evidence type="ECO:0000256" key="5">
    <source>
        <dbReference type="ARBA" id="ARBA00022989"/>
    </source>
</evidence>
<protein>
    <submittedName>
        <fullName evidence="9">Carbohydrate ABC transporter permease</fullName>
    </submittedName>
</protein>
<feature type="transmembrane region" description="Helical" evidence="7">
    <location>
        <begin position="141"/>
        <end position="160"/>
    </location>
</feature>
<evidence type="ECO:0000256" key="2">
    <source>
        <dbReference type="ARBA" id="ARBA00022448"/>
    </source>
</evidence>
<evidence type="ECO:0000256" key="6">
    <source>
        <dbReference type="ARBA" id="ARBA00023136"/>
    </source>
</evidence>
<organism evidence="9 10">
    <name type="scientific">Enterocloster alcoholdehydrogenati</name>
    <dbReference type="NCBI Taxonomy" id="2547410"/>
    <lineage>
        <taxon>Bacteria</taxon>
        <taxon>Bacillati</taxon>
        <taxon>Bacillota</taxon>
        <taxon>Clostridia</taxon>
        <taxon>Lachnospirales</taxon>
        <taxon>Lachnospiraceae</taxon>
        <taxon>Enterocloster</taxon>
    </lineage>
</organism>
<evidence type="ECO:0000313" key="9">
    <source>
        <dbReference type="EMBL" id="GAA6267381.1"/>
    </source>
</evidence>
<comment type="caution">
    <text evidence="9">The sequence shown here is derived from an EMBL/GenBank/DDBJ whole genome shotgun (WGS) entry which is preliminary data.</text>
</comment>
<feature type="transmembrane region" description="Helical" evidence="7">
    <location>
        <begin position="243"/>
        <end position="261"/>
    </location>
</feature>